<dbReference type="PROSITE" id="PS51910">
    <property type="entry name" value="GH18_2"/>
    <property type="match status" value="1"/>
</dbReference>
<keyword evidence="5" id="KW-0732">Signal</keyword>
<dbReference type="InterPro" id="IPR011583">
    <property type="entry name" value="Chitinase_II/V-like_cat"/>
</dbReference>
<comment type="similarity">
    <text evidence="1">Belongs to the glycosyl hydrolase 18 family. Chitinase class V subfamily.</text>
</comment>
<dbReference type="CDD" id="cd00035">
    <property type="entry name" value="ChtBD1"/>
    <property type="match status" value="1"/>
</dbReference>
<dbReference type="PROSITE" id="PS50941">
    <property type="entry name" value="CHIT_BIND_I_2"/>
    <property type="match status" value="2"/>
</dbReference>
<dbReference type="SMART" id="SM00270">
    <property type="entry name" value="ChtBD1"/>
    <property type="match status" value="2"/>
</dbReference>
<dbReference type="Gene3D" id="3.20.20.80">
    <property type="entry name" value="Glycosidases"/>
    <property type="match status" value="1"/>
</dbReference>
<dbReference type="PANTHER" id="PTHR11177:SF333">
    <property type="entry name" value="CHITINASE"/>
    <property type="match status" value="1"/>
</dbReference>
<dbReference type="SUPFAM" id="SSF51445">
    <property type="entry name" value="(Trans)glycosidases"/>
    <property type="match status" value="1"/>
</dbReference>
<dbReference type="GO" id="GO:0008843">
    <property type="term" value="F:endochitinase activity"/>
    <property type="evidence" value="ECO:0007669"/>
    <property type="project" value="UniProtKB-EC"/>
</dbReference>
<feature type="chain" id="PRO_5040362729" description="chitinase" evidence="5">
    <location>
        <begin position="23"/>
        <end position="494"/>
    </location>
</feature>
<reference evidence="8" key="1">
    <citation type="journal article" date="2021" name="Nat. Commun.">
        <title>Genetic determinants of endophytism in the Arabidopsis root mycobiome.</title>
        <authorList>
            <person name="Mesny F."/>
            <person name="Miyauchi S."/>
            <person name="Thiergart T."/>
            <person name="Pickel B."/>
            <person name="Atanasova L."/>
            <person name="Karlsson M."/>
            <person name="Huettel B."/>
            <person name="Barry K.W."/>
            <person name="Haridas S."/>
            <person name="Chen C."/>
            <person name="Bauer D."/>
            <person name="Andreopoulos W."/>
            <person name="Pangilinan J."/>
            <person name="LaButti K."/>
            <person name="Riley R."/>
            <person name="Lipzen A."/>
            <person name="Clum A."/>
            <person name="Drula E."/>
            <person name="Henrissat B."/>
            <person name="Kohler A."/>
            <person name="Grigoriev I.V."/>
            <person name="Martin F.M."/>
            <person name="Hacquard S."/>
        </authorList>
    </citation>
    <scope>NUCLEOTIDE SEQUENCE</scope>
    <source>
        <strain evidence="8">MPI-SDFR-AT-0117</strain>
    </source>
</reference>
<feature type="domain" description="GH18" evidence="7">
    <location>
        <begin position="125"/>
        <end position="494"/>
    </location>
</feature>
<dbReference type="InterPro" id="IPR036861">
    <property type="entry name" value="Endochitinase-like_sf"/>
</dbReference>
<dbReference type="InterPro" id="IPR017853">
    <property type="entry name" value="GH"/>
</dbReference>
<feature type="disulfide bond" evidence="4">
    <location>
        <begin position="107"/>
        <end position="111"/>
    </location>
</feature>
<accession>A0A9P9A7U1</accession>
<keyword evidence="3 4" id="KW-0147">Chitin-binding</keyword>
<dbReference type="OrthoDB" id="73875at2759"/>
<dbReference type="InterPro" id="IPR001002">
    <property type="entry name" value="Chitin-bd_1"/>
</dbReference>
<feature type="signal peptide" evidence="5">
    <location>
        <begin position="1"/>
        <end position="22"/>
    </location>
</feature>
<evidence type="ECO:0000256" key="2">
    <source>
        <dbReference type="ARBA" id="ARBA00012729"/>
    </source>
</evidence>
<feature type="disulfide bond" evidence="4">
    <location>
        <begin position="63"/>
        <end position="67"/>
    </location>
</feature>
<dbReference type="SUPFAM" id="SSF54556">
    <property type="entry name" value="Chitinase insertion domain"/>
    <property type="match status" value="1"/>
</dbReference>
<comment type="caution">
    <text evidence="4">Lacks conserved residue(s) required for the propagation of feature annotation.</text>
</comment>
<name>A0A9P9A7U1_9PEZI</name>
<dbReference type="SUPFAM" id="SSF57016">
    <property type="entry name" value="Plant lectins/antimicrobial peptides"/>
    <property type="match status" value="1"/>
</dbReference>
<dbReference type="PANTHER" id="PTHR11177">
    <property type="entry name" value="CHITINASE"/>
    <property type="match status" value="1"/>
</dbReference>
<dbReference type="AlphaFoldDB" id="A0A9P9A7U1"/>
<dbReference type="Pfam" id="PF00704">
    <property type="entry name" value="Glyco_hydro_18"/>
    <property type="match status" value="1"/>
</dbReference>
<dbReference type="InterPro" id="IPR001223">
    <property type="entry name" value="Glyco_hydro18_cat"/>
</dbReference>
<feature type="domain" description="Chitin-binding type-1" evidence="6">
    <location>
        <begin position="19"/>
        <end position="69"/>
    </location>
</feature>
<dbReference type="PROSITE" id="PS00026">
    <property type="entry name" value="CHIT_BIND_I_1"/>
    <property type="match status" value="1"/>
</dbReference>
<dbReference type="GO" id="GO:0008061">
    <property type="term" value="F:chitin binding"/>
    <property type="evidence" value="ECO:0007669"/>
    <property type="project" value="UniProtKB-UniRule"/>
</dbReference>
<dbReference type="Pfam" id="PF00187">
    <property type="entry name" value="Chitin_bind_1"/>
    <property type="match status" value="1"/>
</dbReference>
<dbReference type="Proteomes" id="UP000770015">
    <property type="component" value="Unassembled WGS sequence"/>
</dbReference>
<keyword evidence="9" id="KW-1185">Reference proteome</keyword>
<dbReference type="InterPro" id="IPR050314">
    <property type="entry name" value="Glycosyl_Hydrlase_18"/>
</dbReference>
<organism evidence="8 9">
    <name type="scientific">Plectosphaerella plurivora</name>
    <dbReference type="NCBI Taxonomy" id="936078"/>
    <lineage>
        <taxon>Eukaryota</taxon>
        <taxon>Fungi</taxon>
        <taxon>Dikarya</taxon>
        <taxon>Ascomycota</taxon>
        <taxon>Pezizomycotina</taxon>
        <taxon>Sordariomycetes</taxon>
        <taxon>Hypocreomycetidae</taxon>
        <taxon>Glomerellales</taxon>
        <taxon>Plectosphaerellaceae</taxon>
        <taxon>Plectosphaerella</taxon>
    </lineage>
</organism>
<proteinExistence type="inferred from homology"/>
<gene>
    <name evidence="8" type="ORF">F5X68DRAFT_271030</name>
</gene>
<evidence type="ECO:0000256" key="4">
    <source>
        <dbReference type="PROSITE-ProRule" id="PRU00261"/>
    </source>
</evidence>
<comment type="caution">
    <text evidence="8">The sequence shown here is derived from an EMBL/GenBank/DDBJ whole genome shotgun (WGS) entry which is preliminary data.</text>
</comment>
<keyword evidence="4" id="KW-1015">Disulfide bond</keyword>
<dbReference type="InterPro" id="IPR018371">
    <property type="entry name" value="Chitin-binding_1_CS"/>
</dbReference>
<keyword evidence="8" id="KW-0378">Hydrolase</keyword>
<feature type="disulfide bond" evidence="4">
    <location>
        <begin position="45"/>
        <end position="59"/>
    </location>
</feature>
<evidence type="ECO:0000313" key="9">
    <source>
        <dbReference type="Proteomes" id="UP000770015"/>
    </source>
</evidence>
<evidence type="ECO:0000259" key="7">
    <source>
        <dbReference type="PROSITE" id="PS51910"/>
    </source>
</evidence>
<dbReference type="SMART" id="SM00636">
    <property type="entry name" value="Glyco_18"/>
    <property type="match status" value="1"/>
</dbReference>
<feature type="domain" description="Chitin-binding type-1" evidence="6">
    <location>
        <begin position="70"/>
        <end position="113"/>
    </location>
</feature>
<protein>
    <recommendedName>
        <fullName evidence="2">chitinase</fullName>
        <ecNumber evidence="2">3.2.1.14</ecNumber>
    </recommendedName>
</protein>
<dbReference type="EC" id="3.2.1.14" evidence="2"/>
<dbReference type="InterPro" id="IPR029070">
    <property type="entry name" value="Chitinase_insertion_sf"/>
</dbReference>
<dbReference type="Gene3D" id="3.30.60.10">
    <property type="entry name" value="Endochitinase-like"/>
    <property type="match status" value="1"/>
</dbReference>
<feature type="disulfide bond" evidence="4">
    <location>
        <begin position="84"/>
        <end position="96"/>
    </location>
</feature>
<sequence>MRLTSKACVLAVLATSFGIAECQSSDQHPLELASCSSSNPCDRGCCSQEGTCGFGEAFCGESCQSTCDAQAECGEYAPAGRQTCPLNLCCSAHGFCGTTPDFCGEGCQADCDVPIRPFGNNYSNTRTIGYYQSWANSRRGCPRELRHIDTSLLTHLNYAFALIGEDYRLQAMSKSDFDLWPQMAGHHRGDPSLKVSISVGGWAVRSSSFSSMAQRPASRSIFIKSVINFMDTYAFDGIDLYWEYPGIPEEGGSLNDGSNYVHLVREMREALGVGVEISVVIPSAYHYLRHYDLAGMTKYINWFNLKSYDMHGPNGGDNGWKDLKIQTHSNLTEIDNTLDLLWHEGVQPSQVVFGLAFYGRSFTLADPACTIPGCPIAGTGKPGSCIETPGILSIREIADLVDGQRLTPSFDKVAGMKWISWGNQWVSYDDEDTISIKTEFASKRCLGGTMVWALDYDIDCGFDPVCPPGFKTLTGASGFVSEGPTPPMTSALLG</sequence>
<dbReference type="Gene3D" id="3.10.50.10">
    <property type="match status" value="1"/>
</dbReference>
<feature type="disulfide bond" evidence="4">
    <location>
        <begin position="89"/>
        <end position="103"/>
    </location>
</feature>
<dbReference type="EMBL" id="JAGSXJ010000031">
    <property type="protein sequence ID" value="KAH6669729.1"/>
    <property type="molecule type" value="Genomic_DNA"/>
</dbReference>
<evidence type="ECO:0000256" key="1">
    <source>
        <dbReference type="ARBA" id="ARBA00008682"/>
    </source>
</evidence>
<dbReference type="GO" id="GO:0005975">
    <property type="term" value="P:carbohydrate metabolic process"/>
    <property type="evidence" value="ECO:0007669"/>
    <property type="project" value="InterPro"/>
</dbReference>
<evidence type="ECO:0000313" key="8">
    <source>
        <dbReference type="EMBL" id="KAH6669729.1"/>
    </source>
</evidence>
<evidence type="ECO:0000256" key="3">
    <source>
        <dbReference type="ARBA" id="ARBA00022669"/>
    </source>
</evidence>
<evidence type="ECO:0000259" key="6">
    <source>
        <dbReference type="PROSITE" id="PS50941"/>
    </source>
</evidence>
<evidence type="ECO:0000256" key="5">
    <source>
        <dbReference type="SAM" id="SignalP"/>
    </source>
</evidence>